<dbReference type="InterPro" id="IPR023472">
    <property type="entry name" value="Uncharacterised_MJ0810"/>
</dbReference>
<dbReference type="PANTHER" id="PTHR13016:SF0">
    <property type="entry name" value="AMME SYNDROME CANDIDATE GENE 1 PROTEIN"/>
    <property type="match status" value="1"/>
</dbReference>
<dbReference type="SUPFAM" id="SSF143447">
    <property type="entry name" value="AMMECR1-like"/>
    <property type="match status" value="1"/>
</dbReference>
<feature type="domain" description="AMMECR1" evidence="1">
    <location>
        <begin position="11"/>
        <end position="188"/>
    </location>
</feature>
<dbReference type="Gene3D" id="3.30.1490.150">
    <property type="entry name" value="Hypothetical protein ph0010, domain 2"/>
    <property type="match status" value="1"/>
</dbReference>
<gene>
    <name evidence="2" type="ORF">OP8BY_0981</name>
</gene>
<dbReference type="EMBL" id="QUAH01000001">
    <property type="protein sequence ID" value="RFT17039.1"/>
    <property type="molecule type" value="Genomic_DNA"/>
</dbReference>
<dbReference type="AlphaFoldDB" id="A0A3E2BQN9"/>
<accession>A0A3E2BQN9</accession>
<protein>
    <recommendedName>
        <fullName evidence="1">AMMECR1 domain-containing protein</fullName>
    </recommendedName>
</protein>
<dbReference type="InterPro" id="IPR023473">
    <property type="entry name" value="AMMECR1"/>
</dbReference>
<dbReference type="InterPro" id="IPR036071">
    <property type="entry name" value="AMMECR1_dom_sf"/>
</dbReference>
<dbReference type="Proteomes" id="UP000257323">
    <property type="component" value="Unassembled WGS sequence"/>
</dbReference>
<dbReference type="Gene3D" id="3.30.700.20">
    <property type="entry name" value="Hypothetical protein ph0010, domain 1"/>
    <property type="match status" value="1"/>
</dbReference>
<dbReference type="InterPro" id="IPR027623">
    <property type="entry name" value="AmmeMemoSam_A"/>
</dbReference>
<evidence type="ECO:0000313" key="3">
    <source>
        <dbReference type="Proteomes" id="UP000257323"/>
    </source>
</evidence>
<dbReference type="InterPro" id="IPR002733">
    <property type="entry name" value="AMMECR1_domain"/>
</dbReference>
<evidence type="ECO:0000313" key="2">
    <source>
        <dbReference type="EMBL" id="RFT17039.1"/>
    </source>
</evidence>
<dbReference type="NCBIfam" id="TIGR04335">
    <property type="entry name" value="AmmeMemoSam_A"/>
    <property type="match status" value="1"/>
</dbReference>
<reference evidence="2 3" key="1">
    <citation type="submission" date="2018-08" db="EMBL/GenBank/DDBJ databases">
        <title>Genome analysis of the thermophilic bacterium of the candidate phylum Aminicenantes from deep subsurface aquifer revealed its physiology and ecological role.</title>
        <authorList>
            <person name="Kadnikov V.V."/>
            <person name="Mardanov A.V."/>
            <person name="Beletsky A.V."/>
            <person name="Karnachuk O.V."/>
            <person name="Ravin N.V."/>
        </authorList>
    </citation>
    <scope>NUCLEOTIDE SEQUENCE [LARGE SCALE GENOMIC DNA]</scope>
    <source>
        <strain evidence="2">BY38</strain>
    </source>
</reference>
<comment type="caution">
    <text evidence="2">The sequence shown here is derived from an EMBL/GenBank/DDBJ whole genome shotgun (WGS) entry which is preliminary data.</text>
</comment>
<dbReference type="HAMAP" id="MF_00645">
    <property type="entry name" value="AMMECR1"/>
    <property type="match status" value="1"/>
</dbReference>
<evidence type="ECO:0000259" key="1">
    <source>
        <dbReference type="PROSITE" id="PS51112"/>
    </source>
</evidence>
<dbReference type="Pfam" id="PF01871">
    <property type="entry name" value="AMMECR1"/>
    <property type="match status" value="1"/>
</dbReference>
<sequence length="188" mass="21620">MAEKSEYLTEEEKKYLLQLARRSIVHFLKNHQMLEEEVENPRLKQKQGAFVTLKVNGELRGCIGYPLPYKPLYQTIIEMAVAAATEDYRFPPLRPEELNDLRIEISVLTLPRKVNKPEEVVVGRHGIIVSKGFNKGLLLPQVPLEYGWDLETYLNHGCLKAGLPADEWRRGVNLEVFEAQVFSEEEAD</sequence>
<dbReference type="PANTHER" id="PTHR13016">
    <property type="entry name" value="AMMECR1 HOMOLOG"/>
    <property type="match status" value="1"/>
</dbReference>
<organism evidence="2 3">
    <name type="scientific">Candidatus Saccharicenans subterraneus</name>
    <dbReference type="NCBI Taxonomy" id="2508984"/>
    <lineage>
        <taxon>Bacteria</taxon>
        <taxon>Candidatus Aminicenantota</taxon>
        <taxon>Candidatus Aminicenantia</taxon>
        <taxon>Candidatus Aminicenantales</taxon>
        <taxon>Candidatus Saccharicenantaceae</taxon>
        <taxon>Candidatus Saccharicenans</taxon>
    </lineage>
</organism>
<dbReference type="NCBIfam" id="TIGR00296">
    <property type="entry name" value="TIGR00296 family protein"/>
    <property type="match status" value="1"/>
</dbReference>
<dbReference type="PROSITE" id="PS51112">
    <property type="entry name" value="AMMECR1"/>
    <property type="match status" value="1"/>
</dbReference>
<dbReference type="InterPro" id="IPR027485">
    <property type="entry name" value="AMMECR1_N"/>
</dbReference>
<proteinExistence type="inferred from homology"/>
<name>A0A3E2BQN9_9BACT</name>